<proteinExistence type="predicted"/>
<accession>A8LKR5</accession>
<gene>
    <name evidence="2" type="ordered locus">Dshi_0159</name>
</gene>
<dbReference type="EMBL" id="CP000830">
    <property type="protein sequence ID" value="ABV91908.1"/>
    <property type="molecule type" value="Genomic_DNA"/>
</dbReference>
<sequence length="169" mass="19315">MMPSEIRIFRSSPFDPNAQELLVPPKARTRPDLTDLTGPNAFFYLAVLREAPQGCIALRNMGSFGLVSAFRFLSDRARTSLPDILIEQVETQARSLRLPVLRAWVERMYPVQGQALRRNGYFPVDPKTEEEDMTLYERPLRRAATSPERRQSEPSQPEPPDLRTRTKGS</sequence>
<name>A8LKR5_DINSH</name>
<reference evidence="3" key="1">
    <citation type="journal article" date="2010" name="ISME J.">
        <title>The complete genome sequence of the algal symbiont Dinoroseobacter shibae: a hitchhiker's guide to life in the sea.</title>
        <authorList>
            <person name="Wagner-Dobler I."/>
            <person name="Ballhausen B."/>
            <person name="Berger M."/>
            <person name="Brinkhoff T."/>
            <person name="Buchholz I."/>
            <person name="Bunk B."/>
            <person name="Cypionka H."/>
            <person name="Daniel R."/>
            <person name="Drepper T."/>
            <person name="Gerdts G."/>
            <person name="Hahnke S."/>
            <person name="Han C."/>
            <person name="Jahn D."/>
            <person name="Kalhoefer D."/>
            <person name="Kiss H."/>
            <person name="Klenk H.P."/>
            <person name="Kyrpides N."/>
            <person name="Liebl W."/>
            <person name="Liesegang H."/>
            <person name="Meincke L."/>
            <person name="Pati A."/>
            <person name="Petersen J."/>
            <person name="Piekarski T."/>
            <person name="Pommerenke C."/>
            <person name="Pradella S."/>
            <person name="Pukall R."/>
            <person name="Rabus R."/>
            <person name="Stackebrandt E."/>
            <person name="Thole S."/>
            <person name="Thompson L."/>
            <person name="Tielen P."/>
            <person name="Tomasch J."/>
            <person name="von Jan M."/>
            <person name="Wanphrut N."/>
            <person name="Wichels A."/>
            <person name="Zech H."/>
            <person name="Simon M."/>
        </authorList>
    </citation>
    <scope>NUCLEOTIDE SEQUENCE [LARGE SCALE GENOMIC DNA]</scope>
    <source>
        <strain evidence="3">DSM 16493 / NCIMB 14021 / DFL 12</strain>
    </source>
</reference>
<feature type="compositionally biased region" description="Basic and acidic residues" evidence="1">
    <location>
        <begin position="160"/>
        <end position="169"/>
    </location>
</feature>
<dbReference type="Proteomes" id="UP000006833">
    <property type="component" value="Chromosome"/>
</dbReference>
<evidence type="ECO:0000313" key="3">
    <source>
        <dbReference type="Proteomes" id="UP000006833"/>
    </source>
</evidence>
<keyword evidence="3" id="KW-1185">Reference proteome</keyword>
<evidence type="ECO:0000313" key="2">
    <source>
        <dbReference type="EMBL" id="ABV91908.1"/>
    </source>
</evidence>
<dbReference type="AlphaFoldDB" id="A8LKR5"/>
<dbReference type="STRING" id="398580.Dshi_0159"/>
<organism evidence="2 3">
    <name type="scientific">Dinoroseobacter shibae (strain DSM 16493 / NCIMB 14021 / DFL 12)</name>
    <dbReference type="NCBI Taxonomy" id="398580"/>
    <lineage>
        <taxon>Bacteria</taxon>
        <taxon>Pseudomonadati</taxon>
        <taxon>Pseudomonadota</taxon>
        <taxon>Alphaproteobacteria</taxon>
        <taxon>Rhodobacterales</taxon>
        <taxon>Roseobacteraceae</taxon>
        <taxon>Dinoroseobacter</taxon>
    </lineage>
</organism>
<evidence type="ECO:0008006" key="4">
    <source>
        <dbReference type="Google" id="ProtNLM"/>
    </source>
</evidence>
<feature type="region of interest" description="Disordered" evidence="1">
    <location>
        <begin position="120"/>
        <end position="169"/>
    </location>
</feature>
<protein>
    <recommendedName>
        <fullName evidence="4">N-acetyltransferase domain-containing protein</fullName>
    </recommendedName>
</protein>
<evidence type="ECO:0000256" key="1">
    <source>
        <dbReference type="SAM" id="MobiDB-lite"/>
    </source>
</evidence>
<dbReference type="KEGG" id="dsh:Dshi_0159"/>
<dbReference type="HOGENOM" id="CLU_1575991_0_0_5"/>